<dbReference type="InterPro" id="IPR014729">
    <property type="entry name" value="Rossmann-like_a/b/a_fold"/>
</dbReference>
<keyword evidence="12 13" id="KW-0030">Aminoacyl-tRNA synthetase</keyword>
<dbReference type="InterPro" id="IPR015273">
    <property type="entry name" value="Cys-tRNA-synt_Ia_DALR"/>
</dbReference>
<keyword evidence="6 13" id="KW-0436">Ligase</keyword>
<keyword evidence="9" id="KW-0862">Zinc</keyword>
<dbReference type="HAMAP" id="MF_00041">
    <property type="entry name" value="Cys_tRNA_synth"/>
    <property type="match status" value="1"/>
</dbReference>
<evidence type="ECO:0000256" key="8">
    <source>
        <dbReference type="ARBA" id="ARBA00022741"/>
    </source>
</evidence>
<dbReference type="GO" id="GO:0005524">
    <property type="term" value="F:ATP binding"/>
    <property type="evidence" value="ECO:0007669"/>
    <property type="project" value="UniProtKB-UniRule"/>
</dbReference>
<keyword evidence="5 13" id="KW-0963">Cytoplasm</keyword>
<feature type="binding site" evidence="13">
    <location>
        <position position="321"/>
    </location>
    <ligand>
        <name>ATP</name>
        <dbReference type="ChEBI" id="CHEBI:30616"/>
    </ligand>
</feature>
<dbReference type="Proteomes" id="UP000228770">
    <property type="component" value="Unassembled WGS sequence"/>
</dbReference>
<evidence type="ECO:0000256" key="1">
    <source>
        <dbReference type="ARBA" id="ARBA00001947"/>
    </source>
</evidence>
<dbReference type="Gene3D" id="1.20.120.1910">
    <property type="entry name" value="Cysteine-tRNA ligase, C-terminal anti-codon recognition domain"/>
    <property type="match status" value="1"/>
</dbReference>
<organism evidence="16 17">
    <name type="scientific">Candidatus Brennerbacteria bacterium CG_4_9_14_3_um_filter_43_9</name>
    <dbReference type="NCBI Taxonomy" id="1974522"/>
    <lineage>
        <taxon>Bacteria</taxon>
        <taxon>Candidatus Brenneribacteriota</taxon>
    </lineage>
</organism>
<dbReference type="PRINTS" id="PR00983">
    <property type="entry name" value="TRNASYNTHCYS"/>
</dbReference>
<dbReference type="CDD" id="cd00672">
    <property type="entry name" value="CysRS_core"/>
    <property type="match status" value="1"/>
</dbReference>
<dbReference type="SUPFAM" id="SSF52374">
    <property type="entry name" value="Nucleotidylyl transferase"/>
    <property type="match status" value="1"/>
</dbReference>
<comment type="catalytic activity">
    <reaction evidence="13">
        <text>tRNA(Cys) + L-cysteine + ATP = L-cysteinyl-tRNA(Cys) + AMP + diphosphate</text>
        <dbReference type="Rhea" id="RHEA:17773"/>
        <dbReference type="Rhea" id="RHEA-COMP:9661"/>
        <dbReference type="Rhea" id="RHEA-COMP:9679"/>
        <dbReference type="ChEBI" id="CHEBI:30616"/>
        <dbReference type="ChEBI" id="CHEBI:33019"/>
        <dbReference type="ChEBI" id="CHEBI:35235"/>
        <dbReference type="ChEBI" id="CHEBI:78442"/>
        <dbReference type="ChEBI" id="CHEBI:78517"/>
        <dbReference type="ChEBI" id="CHEBI:456215"/>
        <dbReference type="EC" id="6.1.1.16"/>
    </reaction>
</comment>
<feature type="region of interest" description="Disordered" evidence="14">
    <location>
        <begin position="20"/>
        <end position="45"/>
    </location>
</feature>
<dbReference type="EMBL" id="PFUA01000013">
    <property type="protein sequence ID" value="PJB50602.1"/>
    <property type="molecule type" value="Genomic_DNA"/>
</dbReference>
<dbReference type="InterPro" id="IPR024909">
    <property type="entry name" value="Cys-tRNA/MSH_ligase"/>
</dbReference>
<evidence type="ECO:0000256" key="4">
    <source>
        <dbReference type="ARBA" id="ARBA00011245"/>
    </source>
</evidence>
<name>A0A2M8C3C8_9BACT</name>
<dbReference type="SMART" id="SM00840">
    <property type="entry name" value="DALR_2"/>
    <property type="match status" value="1"/>
</dbReference>
<comment type="similarity">
    <text evidence="3 13">Belongs to the class-I aminoacyl-tRNA synthetase family.</text>
</comment>
<dbReference type="GO" id="GO:0006423">
    <property type="term" value="P:cysteinyl-tRNA aminoacylation"/>
    <property type="evidence" value="ECO:0007669"/>
    <property type="project" value="UniProtKB-UniRule"/>
</dbReference>
<evidence type="ECO:0000256" key="2">
    <source>
        <dbReference type="ARBA" id="ARBA00004496"/>
    </source>
</evidence>
<feature type="short sequence motif" description="'KMSKS' region" evidence="13">
    <location>
        <begin position="318"/>
        <end position="322"/>
    </location>
</feature>
<dbReference type="GO" id="GO:0005737">
    <property type="term" value="C:cytoplasm"/>
    <property type="evidence" value="ECO:0007669"/>
    <property type="project" value="UniProtKB-SubCell"/>
</dbReference>
<dbReference type="NCBIfam" id="TIGR00435">
    <property type="entry name" value="cysS"/>
    <property type="match status" value="1"/>
</dbReference>
<feature type="compositionally biased region" description="Basic residues" evidence="14">
    <location>
        <begin position="31"/>
        <end position="44"/>
    </location>
</feature>
<sequence>MLHWAFYLFQKEKVDMKHMIQNKQLTTSEKRKTKNEKRKTKNEKRRRDSIIPIKLYNTATKKKQILKPYRANTIRMFVCGPTVYDYAHIGHARTYIAYDMFVRFLRMAGYTVAYIQNITDIDDKIITRAREQKMIPKDLARKFEKEYRADMKNLLVISISRYVRATSKIKEIISQVKRLLEKKYAYFTPDGIYYDVSRFQDYGKLAGRTALSAEDSITRIDESVQKRNKGDFCLWKSAKPQEPKWKSPWGWGRPGWHIEDTAISEHFFGPQYEIHGGAVDLIFPHHQAEIAQMEALSGRKPMVQIWMHTGFLRIGKEKMSKSLGNFTTIRDAMRTVPAHVLRLFIASTLYRSPILFHESMIQQARENWETINSMYNTIRLMHARIAHNTNAKREISRIQQYQKQFRAMLADGFNTPRALAIVFTYIKFIQSLGQSLSQETRAAALEFFTDIDTVFGILQKQKLSAIPRTITNLVAKREQFRNNKQWQQADAVRKQIERAGYCVEDTPSGSRLRKK</sequence>
<keyword evidence="8 13" id="KW-0547">Nucleotide-binding</keyword>
<dbReference type="Pfam" id="PF09190">
    <property type="entry name" value="DALR_2"/>
    <property type="match status" value="1"/>
</dbReference>
<comment type="subunit">
    <text evidence="4 13">Monomer.</text>
</comment>
<keyword evidence="10 13" id="KW-0067">ATP-binding</keyword>
<proteinExistence type="inferred from homology"/>
<dbReference type="AlphaFoldDB" id="A0A2M8C3C8"/>
<keyword evidence="7" id="KW-0479">Metal-binding</keyword>
<dbReference type="SUPFAM" id="SSF47323">
    <property type="entry name" value="Anticodon-binding domain of a subclass of class I aminoacyl-tRNA synthetases"/>
    <property type="match status" value="1"/>
</dbReference>
<comment type="subcellular location">
    <subcellularLocation>
        <location evidence="2 13">Cytoplasm</location>
    </subcellularLocation>
</comment>
<keyword evidence="11 13" id="KW-0648">Protein biosynthesis</keyword>
<dbReference type="GO" id="GO:0046872">
    <property type="term" value="F:metal ion binding"/>
    <property type="evidence" value="ECO:0007669"/>
    <property type="project" value="UniProtKB-KW"/>
</dbReference>
<evidence type="ECO:0000256" key="5">
    <source>
        <dbReference type="ARBA" id="ARBA00022490"/>
    </source>
</evidence>
<dbReference type="InterPro" id="IPR015803">
    <property type="entry name" value="Cys-tRNA-ligase"/>
</dbReference>
<evidence type="ECO:0000256" key="13">
    <source>
        <dbReference type="HAMAP-Rule" id="MF_00041"/>
    </source>
</evidence>
<comment type="cofactor">
    <cofactor evidence="1">
        <name>Zn(2+)</name>
        <dbReference type="ChEBI" id="CHEBI:29105"/>
    </cofactor>
</comment>
<evidence type="ECO:0000256" key="6">
    <source>
        <dbReference type="ARBA" id="ARBA00022598"/>
    </source>
</evidence>
<comment type="caution">
    <text evidence="16">The sequence shown here is derived from an EMBL/GenBank/DDBJ whole genome shotgun (WGS) entry which is preliminary data.</text>
</comment>
<dbReference type="GO" id="GO:0004817">
    <property type="term" value="F:cysteine-tRNA ligase activity"/>
    <property type="evidence" value="ECO:0007669"/>
    <property type="project" value="UniProtKB-UniRule"/>
</dbReference>
<evidence type="ECO:0000256" key="12">
    <source>
        <dbReference type="ARBA" id="ARBA00023146"/>
    </source>
</evidence>
<evidence type="ECO:0000259" key="15">
    <source>
        <dbReference type="SMART" id="SM00840"/>
    </source>
</evidence>
<feature type="short sequence motif" description="'HIGH' region" evidence="13">
    <location>
        <begin position="81"/>
        <end position="91"/>
    </location>
</feature>
<dbReference type="InterPro" id="IPR009080">
    <property type="entry name" value="tRNAsynth_Ia_anticodon-bd"/>
</dbReference>
<feature type="domain" description="Cysteinyl-tRNA synthetase class Ia DALR" evidence="15">
    <location>
        <begin position="404"/>
        <end position="466"/>
    </location>
</feature>
<evidence type="ECO:0000256" key="11">
    <source>
        <dbReference type="ARBA" id="ARBA00022917"/>
    </source>
</evidence>
<evidence type="ECO:0000313" key="16">
    <source>
        <dbReference type="EMBL" id="PJB50602.1"/>
    </source>
</evidence>
<dbReference type="Gene3D" id="3.40.50.620">
    <property type="entry name" value="HUPs"/>
    <property type="match status" value="1"/>
</dbReference>
<gene>
    <name evidence="13" type="primary">cysS</name>
    <name evidence="16" type="ORF">CO102_00650</name>
</gene>
<evidence type="ECO:0000313" key="17">
    <source>
        <dbReference type="Proteomes" id="UP000228770"/>
    </source>
</evidence>
<evidence type="ECO:0000256" key="10">
    <source>
        <dbReference type="ARBA" id="ARBA00022840"/>
    </source>
</evidence>
<accession>A0A2M8C3C8</accession>
<dbReference type="InterPro" id="IPR032678">
    <property type="entry name" value="tRNA-synt_1_cat_dom"/>
</dbReference>
<evidence type="ECO:0000256" key="14">
    <source>
        <dbReference type="SAM" id="MobiDB-lite"/>
    </source>
</evidence>
<comment type="caution">
    <text evidence="13">Lacks conserved residue(s) required for the propagation of feature annotation.</text>
</comment>
<reference evidence="17" key="1">
    <citation type="submission" date="2017-09" db="EMBL/GenBank/DDBJ databases">
        <title>Depth-based differentiation of microbial function through sediment-hosted aquifers and enrichment of novel symbionts in the deep terrestrial subsurface.</title>
        <authorList>
            <person name="Probst A.J."/>
            <person name="Ladd B."/>
            <person name="Jarett J.K."/>
            <person name="Geller-Mcgrath D.E."/>
            <person name="Sieber C.M.K."/>
            <person name="Emerson J.B."/>
            <person name="Anantharaman K."/>
            <person name="Thomas B.C."/>
            <person name="Malmstrom R."/>
            <person name="Stieglmeier M."/>
            <person name="Klingl A."/>
            <person name="Woyke T."/>
            <person name="Ryan C.M."/>
            <person name="Banfield J.F."/>
        </authorList>
    </citation>
    <scope>NUCLEOTIDE SEQUENCE [LARGE SCALE GENOMIC DNA]</scope>
</reference>
<evidence type="ECO:0000256" key="3">
    <source>
        <dbReference type="ARBA" id="ARBA00005594"/>
    </source>
</evidence>
<dbReference type="Pfam" id="PF01406">
    <property type="entry name" value="tRNA-synt_1e"/>
    <property type="match status" value="1"/>
</dbReference>
<dbReference type="PANTHER" id="PTHR10890:SF3">
    <property type="entry name" value="CYSTEINE--TRNA LIGASE, CYTOPLASMIC"/>
    <property type="match status" value="1"/>
</dbReference>
<evidence type="ECO:0000256" key="9">
    <source>
        <dbReference type="ARBA" id="ARBA00022833"/>
    </source>
</evidence>
<evidence type="ECO:0000256" key="7">
    <source>
        <dbReference type="ARBA" id="ARBA00022723"/>
    </source>
</evidence>
<dbReference type="PANTHER" id="PTHR10890">
    <property type="entry name" value="CYSTEINYL-TRNA SYNTHETASE"/>
    <property type="match status" value="1"/>
</dbReference>
<dbReference type="EC" id="6.1.1.16" evidence="13"/>
<protein>
    <recommendedName>
        <fullName evidence="13">Cysteine--tRNA ligase</fullName>
        <ecNumber evidence="13">6.1.1.16</ecNumber>
    </recommendedName>
    <alternativeName>
        <fullName evidence="13">Cysteinyl-tRNA synthetase</fullName>
        <shortName evidence="13">CysRS</shortName>
    </alternativeName>
</protein>